<evidence type="ECO:0008006" key="3">
    <source>
        <dbReference type="Google" id="ProtNLM"/>
    </source>
</evidence>
<dbReference type="Proteomes" id="UP000613030">
    <property type="component" value="Unassembled WGS sequence"/>
</dbReference>
<evidence type="ECO:0000313" key="2">
    <source>
        <dbReference type="Proteomes" id="UP000613030"/>
    </source>
</evidence>
<proteinExistence type="predicted"/>
<comment type="caution">
    <text evidence="1">The sequence shown here is derived from an EMBL/GenBank/DDBJ whole genome shotgun (WGS) entry which is preliminary data.</text>
</comment>
<keyword evidence="2" id="KW-1185">Reference proteome</keyword>
<name>A0ABS1KSY3_9BACT</name>
<evidence type="ECO:0000313" key="1">
    <source>
        <dbReference type="EMBL" id="MBL0741396.1"/>
    </source>
</evidence>
<accession>A0ABS1KSY3</accession>
<dbReference type="EMBL" id="JAERRB010000003">
    <property type="protein sequence ID" value="MBL0741396.1"/>
    <property type="molecule type" value="Genomic_DNA"/>
</dbReference>
<protein>
    <recommendedName>
        <fullName evidence="3">Ferritin-like domain-containing protein</fullName>
    </recommendedName>
</protein>
<gene>
    <name evidence="1" type="ORF">JI741_09200</name>
</gene>
<sequence>MQLKNLITDANRELYKRVTENLPIQFKKSNNNSWGSNKEEKRIIISHCETNHPEASFTHELLHIDTQMQGYRRLRSGLSLNSAVLEQLPFLCEMIDNEFQHHKMYSKFLQLGYPPHEFYNDADAQADQYVSNGIEAKGQSLTSITSIYFTLIAPGGSIPSERIATLKNEFRKYDQGAFRERFDDIDKIIHAWTVDSTYHAERHIIDVLNVLGCGDTWVSYFHNAENFPQDGFFTTRTFTIDDINKAYASK</sequence>
<dbReference type="RefSeq" id="WP_202008777.1">
    <property type="nucleotide sequence ID" value="NZ_JAERRB010000003.1"/>
</dbReference>
<reference evidence="1 2" key="1">
    <citation type="submission" date="2021-01" db="EMBL/GenBank/DDBJ databases">
        <title>Chryseolinea sp. Jin1 Genome sequencing and assembly.</title>
        <authorList>
            <person name="Kim I."/>
        </authorList>
    </citation>
    <scope>NUCLEOTIDE SEQUENCE [LARGE SCALE GENOMIC DNA]</scope>
    <source>
        <strain evidence="1 2">Jin1</strain>
    </source>
</reference>
<organism evidence="1 2">
    <name type="scientific">Chryseolinea lacunae</name>
    <dbReference type="NCBI Taxonomy" id="2801331"/>
    <lineage>
        <taxon>Bacteria</taxon>
        <taxon>Pseudomonadati</taxon>
        <taxon>Bacteroidota</taxon>
        <taxon>Cytophagia</taxon>
        <taxon>Cytophagales</taxon>
        <taxon>Fulvivirgaceae</taxon>
        <taxon>Chryseolinea</taxon>
    </lineage>
</organism>